<evidence type="ECO:0000259" key="8">
    <source>
        <dbReference type="PROSITE" id="PS51362"/>
    </source>
</evidence>
<dbReference type="PROSITE" id="PS51362">
    <property type="entry name" value="TGF_BETA_2"/>
    <property type="match status" value="1"/>
</dbReference>
<dbReference type="SMART" id="SM00204">
    <property type="entry name" value="TGFB"/>
    <property type="match status" value="1"/>
</dbReference>
<evidence type="ECO:0000313" key="10">
    <source>
        <dbReference type="Proteomes" id="UP001208570"/>
    </source>
</evidence>
<protein>
    <recommendedName>
        <fullName evidence="8">TGF-beta family profile domain-containing protein</fullName>
    </recommendedName>
</protein>
<dbReference type="GO" id="GO:0005615">
    <property type="term" value="C:extracellular space"/>
    <property type="evidence" value="ECO:0007669"/>
    <property type="project" value="TreeGrafter"/>
</dbReference>
<dbReference type="CDD" id="cd13752">
    <property type="entry name" value="TGF_beta_INHB"/>
    <property type="match status" value="1"/>
</dbReference>
<proteinExistence type="inferred from homology"/>
<evidence type="ECO:0000256" key="5">
    <source>
        <dbReference type="ARBA" id="ARBA00023157"/>
    </source>
</evidence>
<evidence type="ECO:0000256" key="1">
    <source>
        <dbReference type="ARBA" id="ARBA00004613"/>
    </source>
</evidence>
<feature type="compositionally biased region" description="Basic residues" evidence="7">
    <location>
        <begin position="217"/>
        <end position="235"/>
    </location>
</feature>
<comment type="similarity">
    <text evidence="2 6">Belongs to the TGF-beta family.</text>
</comment>
<feature type="domain" description="TGF-beta family profile" evidence="8">
    <location>
        <begin position="254"/>
        <end position="386"/>
    </location>
</feature>
<gene>
    <name evidence="9" type="ORF">LSH36_589g03026</name>
</gene>
<dbReference type="SUPFAM" id="SSF57501">
    <property type="entry name" value="Cystine-knot cytokines"/>
    <property type="match status" value="1"/>
</dbReference>
<dbReference type="AlphaFoldDB" id="A0AAD9J6C8"/>
<evidence type="ECO:0000256" key="4">
    <source>
        <dbReference type="ARBA" id="ARBA00023030"/>
    </source>
</evidence>
<keyword evidence="3" id="KW-0964">Secreted</keyword>
<dbReference type="Gene3D" id="2.10.90.10">
    <property type="entry name" value="Cystine-knot cytokines"/>
    <property type="match status" value="1"/>
</dbReference>
<dbReference type="InterPro" id="IPR001839">
    <property type="entry name" value="TGF-b_C"/>
</dbReference>
<feature type="region of interest" description="Disordered" evidence="7">
    <location>
        <begin position="216"/>
        <end position="235"/>
    </location>
</feature>
<dbReference type="Proteomes" id="UP001208570">
    <property type="component" value="Unassembled WGS sequence"/>
</dbReference>
<dbReference type="GO" id="GO:0005125">
    <property type="term" value="F:cytokine activity"/>
    <property type="evidence" value="ECO:0007669"/>
    <property type="project" value="TreeGrafter"/>
</dbReference>
<comment type="caution">
    <text evidence="9">The sequence shown here is derived from an EMBL/GenBank/DDBJ whole genome shotgun (WGS) entry which is preliminary data.</text>
</comment>
<evidence type="ECO:0000256" key="6">
    <source>
        <dbReference type="RuleBase" id="RU000354"/>
    </source>
</evidence>
<keyword evidence="4 6" id="KW-0339">Growth factor</keyword>
<evidence type="ECO:0000256" key="7">
    <source>
        <dbReference type="SAM" id="MobiDB-lite"/>
    </source>
</evidence>
<dbReference type="PANTHER" id="PTHR11848">
    <property type="entry name" value="TGF-BETA FAMILY"/>
    <property type="match status" value="1"/>
</dbReference>
<organism evidence="9 10">
    <name type="scientific">Paralvinella palmiformis</name>
    <dbReference type="NCBI Taxonomy" id="53620"/>
    <lineage>
        <taxon>Eukaryota</taxon>
        <taxon>Metazoa</taxon>
        <taxon>Spiralia</taxon>
        <taxon>Lophotrochozoa</taxon>
        <taxon>Annelida</taxon>
        <taxon>Polychaeta</taxon>
        <taxon>Sedentaria</taxon>
        <taxon>Canalipalpata</taxon>
        <taxon>Terebellida</taxon>
        <taxon>Terebelliformia</taxon>
        <taxon>Alvinellidae</taxon>
        <taxon>Paralvinella</taxon>
    </lineage>
</organism>
<evidence type="ECO:0000313" key="9">
    <source>
        <dbReference type="EMBL" id="KAK2146700.1"/>
    </source>
</evidence>
<comment type="subcellular location">
    <subcellularLocation>
        <location evidence="1">Secreted</location>
    </subcellularLocation>
</comment>
<evidence type="ECO:0000256" key="2">
    <source>
        <dbReference type="ARBA" id="ARBA00006656"/>
    </source>
</evidence>
<dbReference type="GO" id="GO:0008083">
    <property type="term" value="F:growth factor activity"/>
    <property type="evidence" value="ECO:0007669"/>
    <property type="project" value="UniProtKB-KW"/>
</dbReference>
<dbReference type="InterPro" id="IPR017948">
    <property type="entry name" value="TGFb_CS"/>
</dbReference>
<sequence length="386" mass="43848">MCGTARPGWSAAVEYKIRTESGRTEYTVLTNYIYIPVGITTDLQQLARNPTAYRPPCPTIGSAGYRAGVPPPSRRDPLQDADIIPFPLRMSDREGRVTTANLVMLLKHKRGQGRKKSKRRGRKKESKDRIVLKVYHVRPDGSDKMLTKVETTVWHTRWIRLTLPISTIRRALRDRQKVLRLRVTCKDCGRRVKPILLKQSGERRKRVRAPRAVNARLKPKSKAKKRKSRTKRGPRYGKTWPYLVVGMRANMETRVLRKRDAAECEVSPNMCCLQRFYVSFKELGWNDWIISPKNYFANYCSGDCTGPKAVDAVGPRFLANSHSCVRNAEPAPDTATAPKRHLVAGDKHRCCRPTSLSALSVLHYDLQGKIVKTDIPNITVDECGCL</sequence>
<dbReference type="Pfam" id="PF00019">
    <property type="entry name" value="TGF_beta"/>
    <property type="match status" value="1"/>
</dbReference>
<evidence type="ECO:0000256" key="3">
    <source>
        <dbReference type="ARBA" id="ARBA00022525"/>
    </source>
</evidence>
<reference evidence="9" key="1">
    <citation type="journal article" date="2023" name="Mol. Biol. Evol.">
        <title>Third-Generation Sequencing Reveals the Adaptive Role of the Epigenome in Three Deep-Sea Polychaetes.</title>
        <authorList>
            <person name="Perez M."/>
            <person name="Aroh O."/>
            <person name="Sun Y."/>
            <person name="Lan Y."/>
            <person name="Juniper S.K."/>
            <person name="Young C.R."/>
            <person name="Angers B."/>
            <person name="Qian P.Y."/>
        </authorList>
    </citation>
    <scope>NUCLEOTIDE SEQUENCE</scope>
    <source>
        <strain evidence="9">P08H-3</strain>
    </source>
</reference>
<dbReference type="PANTHER" id="PTHR11848:SF309">
    <property type="entry name" value="INHIBIN BETA CHAIN"/>
    <property type="match status" value="1"/>
</dbReference>
<keyword evidence="5" id="KW-1015">Disulfide bond</keyword>
<keyword evidence="10" id="KW-1185">Reference proteome</keyword>
<feature type="region of interest" description="Disordered" evidence="7">
    <location>
        <begin position="108"/>
        <end position="128"/>
    </location>
</feature>
<dbReference type="EMBL" id="JAODUP010000589">
    <property type="protein sequence ID" value="KAK2146700.1"/>
    <property type="molecule type" value="Genomic_DNA"/>
</dbReference>
<feature type="region of interest" description="Disordered" evidence="7">
    <location>
        <begin position="54"/>
        <end position="80"/>
    </location>
</feature>
<name>A0AAD9J6C8_9ANNE</name>
<accession>A0AAD9J6C8</accession>
<dbReference type="InterPro" id="IPR029034">
    <property type="entry name" value="Cystine-knot_cytokine"/>
</dbReference>
<dbReference type="PROSITE" id="PS00250">
    <property type="entry name" value="TGF_BETA_1"/>
    <property type="match status" value="1"/>
</dbReference>
<feature type="compositionally biased region" description="Basic residues" evidence="7">
    <location>
        <begin position="108"/>
        <end position="124"/>
    </location>
</feature>
<dbReference type="InterPro" id="IPR015615">
    <property type="entry name" value="TGF-beta-rel"/>
</dbReference>